<keyword evidence="8" id="KW-1185">Reference proteome</keyword>
<dbReference type="PANTHER" id="PTHR30213:SF0">
    <property type="entry name" value="UPF0761 MEMBRANE PROTEIN YIHY"/>
    <property type="match status" value="1"/>
</dbReference>
<name>A0ABN1ES21_9PROT</name>
<evidence type="ECO:0000256" key="3">
    <source>
        <dbReference type="ARBA" id="ARBA00022692"/>
    </source>
</evidence>
<dbReference type="PANTHER" id="PTHR30213">
    <property type="entry name" value="INNER MEMBRANE PROTEIN YHJD"/>
    <property type="match status" value="1"/>
</dbReference>
<dbReference type="Pfam" id="PF03631">
    <property type="entry name" value="Virul_fac_BrkB"/>
    <property type="match status" value="1"/>
</dbReference>
<evidence type="ECO:0000256" key="6">
    <source>
        <dbReference type="SAM" id="Phobius"/>
    </source>
</evidence>
<dbReference type="EMBL" id="BAAAFZ010000008">
    <property type="protein sequence ID" value="GAA0573015.1"/>
    <property type="molecule type" value="Genomic_DNA"/>
</dbReference>
<keyword evidence="2" id="KW-1003">Cell membrane</keyword>
<accession>A0ABN1ES21</accession>
<evidence type="ECO:0000256" key="2">
    <source>
        <dbReference type="ARBA" id="ARBA00022475"/>
    </source>
</evidence>
<dbReference type="InterPro" id="IPR017039">
    <property type="entry name" value="Virul_fac_BrkB"/>
</dbReference>
<proteinExistence type="predicted"/>
<evidence type="ECO:0000256" key="4">
    <source>
        <dbReference type="ARBA" id="ARBA00022989"/>
    </source>
</evidence>
<dbReference type="Proteomes" id="UP001501588">
    <property type="component" value="Unassembled WGS sequence"/>
</dbReference>
<keyword evidence="3 6" id="KW-0812">Transmembrane</keyword>
<reference evidence="7 8" key="1">
    <citation type="journal article" date="2019" name="Int. J. Syst. Evol. Microbiol.">
        <title>The Global Catalogue of Microorganisms (GCM) 10K type strain sequencing project: providing services to taxonomists for standard genome sequencing and annotation.</title>
        <authorList>
            <consortium name="The Broad Institute Genomics Platform"/>
            <consortium name="The Broad Institute Genome Sequencing Center for Infectious Disease"/>
            <person name="Wu L."/>
            <person name="Ma J."/>
        </authorList>
    </citation>
    <scope>NUCLEOTIDE SEQUENCE [LARGE SCALE GENOMIC DNA]</scope>
    <source>
        <strain evidence="7 8">JCM 9933</strain>
    </source>
</reference>
<feature type="transmembrane region" description="Helical" evidence="6">
    <location>
        <begin position="15"/>
        <end position="36"/>
    </location>
</feature>
<feature type="transmembrane region" description="Helical" evidence="6">
    <location>
        <begin position="48"/>
        <end position="71"/>
    </location>
</feature>
<keyword evidence="5 6" id="KW-0472">Membrane</keyword>
<sequence>MRGEPRVSAVEVGELGGALAASAWLLGSVVFSAYAARVGGYDRIYGSLGAVVVLMNWAWLSSAAVPAGAVLNAELEREAAA</sequence>
<evidence type="ECO:0000256" key="1">
    <source>
        <dbReference type="ARBA" id="ARBA00004651"/>
    </source>
</evidence>
<keyword evidence="4 6" id="KW-1133">Transmembrane helix</keyword>
<evidence type="ECO:0000256" key="5">
    <source>
        <dbReference type="ARBA" id="ARBA00023136"/>
    </source>
</evidence>
<evidence type="ECO:0008006" key="9">
    <source>
        <dbReference type="Google" id="ProtNLM"/>
    </source>
</evidence>
<protein>
    <recommendedName>
        <fullName evidence="9">YihY/virulence factor BrkB family protein</fullName>
    </recommendedName>
</protein>
<comment type="caution">
    <text evidence="7">The sequence shown here is derived from an EMBL/GenBank/DDBJ whole genome shotgun (WGS) entry which is preliminary data.</text>
</comment>
<gene>
    <name evidence="7" type="ORF">GCM10009416_09610</name>
</gene>
<comment type="subcellular location">
    <subcellularLocation>
        <location evidence="1">Cell membrane</location>
        <topology evidence="1">Multi-pass membrane protein</topology>
    </subcellularLocation>
</comment>
<evidence type="ECO:0000313" key="8">
    <source>
        <dbReference type="Proteomes" id="UP001501588"/>
    </source>
</evidence>
<organism evidence="7 8">
    <name type="scientific">Craurococcus roseus</name>
    <dbReference type="NCBI Taxonomy" id="77585"/>
    <lineage>
        <taxon>Bacteria</taxon>
        <taxon>Pseudomonadati</taxon>
        <taxon>Pseudomonadota</taxon>
        <taxon>Alphaproteobacteria</taxon>
        <taxon>Acetobacterales</taxon>
        <taxon>Acetobacteraceae</taxon>
        <taxon>Craurococcus</taxon>
    </lineage>
</organism>
<evidence type="ECO:0000313" key="7">
    <source>
        <dbReference type="EMBL" id="GAA0573015.1"/>
    </source>
</evidence>